<keyword evidence="2 5" id="KW-0378">Hydrolase</keyword>
<dbReference type="InterPro" id="IPR011330">
    <property type="entry name" value="Glyco_hydro/deAcase_b/a-brl"/>
</dbReference>
<comment type="caution">
    <text evidence="5">The sequence shown here is derived from an EMBL/GenBank/DDBJ whole genome shotgun (WGS) entry which is preliminary data.</text>
</comment>
<reference evidence="5 6" key="1">
    <citation type="submission" date="2023-09" db="EMBL/GenBank/DDBJ databases">
        <title>Pangenome analysis of Batrachochytrium dendrobatidis and related Chytrids.</title>
        <authorList>
            <person name="Yacoub M.N."/>
            <person name="Stajich J.E."/>
            <person name="James T.Y."/>
        </authorList>
    </citation>
    <scope>NUCLEOTIDE SEQUENCE [LARGE SCALE GENOMIC DNA]</scope>
    <source>
        <strain evidence="5 6">JEL0888</strain>
    </source>
</reference>
<keyword evidence="3" id="KW-0732">Signal</keyword>
<dbReference type="EC" id="3.5.1.41" evidence="5"/>
<keyword evidence="1" id="KW-0479">Metal-binding</keyword>
<evidence type="ECO:0000313" key="5">
    <source>
        <dbReference type="EMBL" id="KAL2914901.1"/>
    </source>
</evidence>
<sequence>MPAAAAAVVVALLAASSAAAPAGGLAPHLGRRAADIGGGVAVMAAPSVVLPYPTADKLAPAVAGWASRFAPAGLPPATADDDVKHCLNPMHFAQTFDDGPSDPTPALLDELKKRNVKVTFFVVGSRVLERPDVLRRAFAEGHQIALHTWSHPHLPSVPSEQLVAEMLFTARIVKETIGVTPKFMRPPYGETDARVRSVMKRLGLVSVIWSFDSEDSAGSTTVVRDMTAFAARTPKDGPVTLEHDLFATQARQGPGATDGILAAGYKIVRLDECTGMQAYDDSLWNGFSATDGLAPVGVVPSEPAASSTTAASSSSSIAATSTSAAAAASTSPAPSSAAATTSAPAASPTQLTGVVHAPANGAASSPKTGQPAAHLGGALWAAALAVAAATLL</sequence>
<evidence type="ECO:0000256" key="1">
    <source>
        <dbReference type="ARBA" id="ARBA00022723"/>
    </source>
</evidence>
<accession>A0ABR4N5U6</accession>
<feature type="domain" description="NodB homology" evidence="4">
    <location>
        <begin position="90"/>
        <end position="268"/>
    </location>
</feature>
<dbReference type="GO" id="GO:0004099">
    <property type="term" value="F:chitin deacetylase activity"/>
    <property type="evidence" value="ECO:0007669"/>
    <property type="project" value="UniProtKB-EC"/>
</dbReference>
<dbReference type="PANTHER" id="PTHR10587">
    <property type="entry name" value="GLYCOSYL TRANSFERASE-RELATED"/>
    <property type="match status" value="1"/>
</dbReference>
<dbReference type="SUPFAM" id="SSF88713">
    <property type="entry name" value="Glycoside hydrolase/deacetylase"/>
    <property type="match status" value="1"/>
</dbReference>
<dbReference type="InterPro" id="IPR002509">
    <property type="entry name" value="NODB_dom"/>
</dbReference>
<evidence type="ECO:0000313" key="6">
    <source>
        <dbReference type="Proteomes" id="UP001527925"/>
    </source>
</evidence>
<keyword evidence="6" id="KW-1185">Reference proteome</keyword>
<dbReference type="EMBL" id="JADGIZ020000029">
    <property type="protein sequence ID" value="KAL2914901.1"/>
    <property type="molecule type" value="Genomic_DNA"/>
</dbReference>
<protein>
    <submittedName>
        <fullName evidence="5">Chitin deacetylase</fullName>
        <ecNumber evidence="5">3.5.1.41</ecNumber>
    </submittedName>
</protein>
<dbReference type="InterPro" id="IPR050248">
    <property type="entry name" value="Polysacc_deacetylase_ArnD"/>
</dbReference>
<feature type="signal peptide" evidence="3">
    <location>
        <begin position="1"/>
        <end position="19"/>
    </location>
</feature>
<dbReference type="Proteomes" id="UP001527925">
    <property type="component" value="Unassembled WGS sequence"/>
</dbReference>
<evidence type="ECO:0000259" key="4">
    <source>
        <dbReference type="PROSITE" id="PS51677"/>
    </source>
</evidence>
<evidence type="ECO:0000256" key="2">
    <source>
        <dbReference type="ARBA" id="ARBA00022801"/>
    </source>
</evidence>
<evidence type="ECO:0000256" key="3">
    <source>
        <dbReference type="SAM" id="SignalP"/>
    </source>
</evidence>
<dbReference type="Gene3D" id="3.20.20.370">
    <property type="entry name" value="Glycoside hydrolase/deacetylase"/>
    <property type="match status" value="1"/>
</dbReference>
<feature type="chain" id="PRO_5045202299" evidence="3">
    <location>
        <begin position="20"/>
        <end position="392"/>
    </location>
</feature>
<dbReference type="Pfam" id="PF01522">
    <property type="entry name" value="Polysacc_deac_1"/>
    <property type="match status" value="1"/>
</dbReference>
<name>A0ABR4N5U6_9FUNG</name>
<gene>
    <name evidence="5" type="primary">CDA2_16</name>
    <name evidence="5" type="ORF">HK105_205645</name>
</gene>
<dbReference type="PANTHER" id="PTHR10587:SF133">
    <property type="entry name" value="CHITIN DEACETYLASE 1-RELATED"/>
    <property type="match status" value="1"/>
</dbReference>
<organism evidence="5 6">
    <name type="scientific">Polyrhizophydium stewartii</name>
    <dbReference type="NCBI Taxonomy" id="2732419"/>
    <lineage>
        <taxon>Eukaryota</taxon>
        <taxon>Fungi</taxon>
        <taxon>Fungi incertae sedis</taxon>
        <taxon>Chytridiomycota</taxon>
        <taxon>Chytridiomycota incertae sedis</taxon>
        <taxon>Chytridiomycetes</taxon>
        <taxon>Rhizophydiales</taxon>
        <taxon>Rhizophydiales incertae sedis</taxon>
        <taxon>Polyrhizophydium</taxon>
    </lineage>
</organism>
<proteinExistence type="predicted"/>
<dbReference type="PROSITE" id="PS51677">
    <property type="entry name" value="NODB"/>
    <property type="match status" value="1"/>
</dbReference>